<dbReference type="CDD" id="cd02541">
    <property type="entry name" value="UGPase_prokaryotic"/>
    <property type="match status" value="1"/>
</dbReference>
<evidence type="ECO:0000256" key="2">
    <source>
        <dbReference type="ARBA" id="ARBA00012415"/>
    </source>
</evidence>
<dbReference type="PANTHER" id="PTHR43197">
    <property type="entry name" value="UTP--GLUCOSE-1-PHOSPHATE URIDYLYLTRANSFERASE"/>
    <property type="match status" value="1"/>
</dbReference>
<dbReference type="Proteomes" id="UP000177042">
    <property type="component" value="Unassembled WGS sequence"/>
</dbReference>
<dbReference type="GO" id="GO:0006011">
    <property type="term" value="P:UDP-alpha-D-glucose metabolic process"/>
    <property type="evidence" value="ECO:0007669"/>
    <property type="project" value="InterPro"/>
</dbReference>
<gene>
    <name evidence="7" type="ORF">A3C26_02095</name>
</gene>
<evidence type="ECO:0000313" key="8">
    <source>
        <dbReference type="Proteomes" id="UP000177042"/>
    </source>
</evidence>
<name>A0A1F5J8Z0_9BACT</name>
<reference evidence="7 8" key="1">
    <citation type="journal article" date="2016" name="Nat. Commun.">
        <title>Thousands of microbial genomes shed light on interconnected biogeochemical processes in an aquifer system.</title>
        <authorList>
            <person name="Anantharaman K."/>
            <person name="Brown C.T."/>
            <person name="Hug L.A."/>
            <person name="Sharon I."/>
            <person name="Castelle C.J."/>
            <person name="Probst A.J."/>
            <person name="Thomas B.C."/>
            <person name="Singh A."/>
            <person name="Wilkins M.J."/>
            <person name="Karaoz U."/>
            <person name="Brodie E.L."/>
            <person name="Williams K.H."/>
            <person name="Hubbard S.S."/>
            <person name="Banfield J.F."/>
        </authorList>
    </citation>
    <scope>NUCLEOTIDE SEQUENCE [LARGE SCALE GENOMIC DNA]</scope>
</reference>
<dbReference type="PANTHER" id="PTHR43197:SF1">
    <property type="entry name" value="UTP--GLUCOSE-1-PHOSPHATE URIDYLYLTRANSFERASE"/>
    <property type="match status" value="1"/>
</dbReference>
<keyword evidence="3 7" id="KW-0808">Transferase</keyword>
<dbReference type="EMBL" id="MFCX01000032">
    <property type="protein sequence ID" value="OGE25106.1"/>
    <property type="molecule type" value="Genomic_DNA"/>
</dbReference>
<dbReference type="EC" id="2.7.7.9" evidence="2"/>
<evidence type="ECO:0000256" key="5">
    <source>
        <dbReference type="ARBA" id="ARBA00048128"/>
    </source>
</evidence>
<proteinExistence type="inferred from homology"/>
<dbReference type="InterPro" id="IPR005835">
    <property type="entry name" value="NTP_transferase_dom"/>
</dbReference>
<evidence type="ECO:0000259" key="6">
    <source>
        <dbReference type="Pfam" id="PF00483"/>
    </source>
</evidence>
<sequence>MVKKITKALIPAAGFGTRFLPQTKAMPKEMLPIVDKPVIQYVVEEIVESGIENIVIVTGSTKRAIEDHFDAPNQDLVQNLVNGKKDALLEQINRISNMANFIYIRQKGPYGNGTPVLAGESVIEDEPFAVVWGDEFIYAEPPRLKQMIEVHEKYGGIVISGVKIEKKEDLKRYGIADLEPVEGSPRSAGGVGNVYKIKSIVEKPEPDKAPSNIATHGAYILPPEIFSALKRLTPGQGGEIWLVDAINLLKNEGIPLYAVEIENGKYYDTGNKLEYMKTVVELAKIHPEIGKEFSRYLKELISGKL</sequence>
<feature type="domain" description="Nucleotidyl transferase" evidence="6">
    <location>
        <begin position="7"/>
        <end position="280"/>
    </location>
</feature>
<comment type="caution">
    <text evidence="7">The sequence shown here is derived from an EMBL/GenBank/DDBJ whole genome shotgun (WGS) entry which is preliminary data.</text>
</comment>
<dbReference type="SUPFAM" id="SSF53448">
    <property type="entry name" value="Nucleotide-diphospho-sugar transferases"/>
    <property type="match status" value="1"/>
</dbReference>
<dbReference type="Gene3D" id="3.90.550.10">
    <property type="entry name" value="Spore Coat Polysaccharide Biosynthesis Protein SpsA, Chain A"/>
    <property type="match status" value="1"/>
</dbReference>
<comment type="similarity">
    <text evidence="1">Belongs to the UDPGP type 2 family.</text>
</comment>
<dbReference type="InterPro" id="IPR005771">
    <property type="entry name" value="GalU_uridylyltTrfase_bac/arc"/>
</dbReference>
<protein>
    <recommendedName>
        <fullName evidence="2">UTP--glucose-1-phosphate uridylyltransferase</fullName>
        <ecNumber evidence="2">2.7.7.9</ecNumber>
    </recommendedName>
</protein>
<dbReference type="Pfam" id="PF00483">
    <property type="entry name" value="NTP_transferase"/>
    <property type="match status" value="1"/>
</dbReference>
<dbReference type="InterPro" id="IPR029044">
    <property type="entry name" value="Nucleotide-diphossugar_trans"/>
</dbReference>
<dbReference type="AlphaFoldDB" id="A0A1F5J8Z0"/>
<evidence type="ECO:0000256" key="3">
    <source>
        <dbReference type="ARBA" id="ARBA00022679"/>
    </source>
</evidence>
<comment type="catalytic activity">
    <reaction evidence="5">
        <text>alpha-D-glucose 1-phosphate + UTP + H(+) = UDP-alpha-D-glucose + diphosphate</text>
        <dbReference type="Rhea" id="RHEA:19889"/>
        <dbReference type="ChEBI" id="CHEBI:15378"/>
        <dbReference type="ChEBI" id="CHEBI:33019"/>
        <dbReference type="ChEBI" id="CHEBI:46398"/>
        <dbReference type="ChEBI" id="CHEBI:58601"/>
        <dbReference type="ChEBI" id="CHEBI:58885"/>
        <dbReference type="EC" id="2.7.7.9"/>
    </reaction>
</comment>
<evidence type="ECO:0000256" key="4">
    <source>
        <dbReference type="ARBA" id="ARBA00022695"/>
    </source>
</evidence>
<evidence type="ECO:0000313" key="7">
    <source>
        <dbReference type="EMBL" id="OGE25106.1"/>
    </source>
</evidence>
<keyword evidence="4 7" id="KW-0548">Nucleotidyltransferase</keyword>
<evidence type="ECO:0000256" key="1">
    <source>
        <dbReference type="ARBA" id="ARBA00006890"/>
    </source>
</evidence>
<dbReference type="GO" id="GO:0003983">
    <property type="term" value="F:UTP:glucose-1-phosphate uridylyltransferase activity"/>
    <property type="evidence" value="ECO:0007669"/>
    <property type="project" value="UniProtKB-EC"/>
</dbReference>
<organism evidence="7 8">
    <name type="scientific">Candidatus Daviesbacteria bacterium RIFCSPHIGHO2_02_FULL_39_12</name>
    <dbReference type="NCBI Taxonomy" id="1797770"/>
    <lineage>
        <taxon>Bacteria</taxon>
        <taxon>Candidatus Daviesiibacteriota</taxon>
    </lineage>
</organism>
<accession>A0A1F5J8Z0</accession>